<dbReference type="RefSeq" id="WP_153385930.1">
    <property type="nucleotide sequence ID" value="NZ_WIVT01000003.1"/>
</dbReference>
<protein>
    <submittedName>
        <fullName evidence="3">Uncharacterized protein</fullName>
    </submittedName>
</protein>
<gene>
    <name evidence="4" type="ORF">GHN41_03870</name>
    <name evidence="3" type="ORF">GHN86_00300</name>
    <name evidence="2" type="ORF">GHN94_02750</name>
</gene>
<evidence type="ECO:0000313" key="2">
    <source>
        <dbReference type="EMBL" id="MQT24753.1"/>
    </source>
</evidence>
<evidence type="ECO:0000313" key="3">
    <source>
        <dbReference type="EMBL" id="MQT78508.1"/>
    </source>
</evidence>
<dbReference type="EMBL" id="WIWC01000001">
    <property type="protein sequence ID" value="MQT78508.1"/>
    <property type="molecule type" value="Genomic_DNA"/>
</dbReference>
<comment type="caution">
    <text evidence="3">The sequence shown here is derived from an EMBL/GenBank/DDBJ whole genome shotgun (WGS) entry which is preliminary data.</text>
</comment>
<evidence type="ECO:0000313" key="6">
    <source>
        <dbReference type="Proteomes" id="UP000713985"/>
    </source>
</evidence>
<proteinExistence type="predicted"/>
<feature type="compositionally biased region" description="Basic and acidic residues" evidence="1">
    <location>
        <begin position="1"/>
        <end position="15"/>
    </location>
</feature>
<dbReference type="AlphaFoldDB" id="A0A6A7YNS8"/>
<name>A0A6A7YNS8_9PSED</name>
<dbReference type="Proteomes" id="UP000713985">
    <property type="component" value="Unassembled WGS sequence"/>
</dbReference>
<dbReference type="EMBL" id="WIWP01000003">
    <property type="protein sequence ID" value="MQT24753.1"/>
    <property type="molecule type" value="Genomic_DNA"/>
</dbReference>
<evidence type="ECO:0000256" key="1">
    <source>
        <dbReference type="SAM" id="MobiDB-lite"/>
    </source>
</evidence>
<dbReference type="Proteomes" id="UP000443000">
    <property type="component" value="Unassembled WGS sequence"/>
</dbReference>
<dbReference type="EMBL" id="WIVT01000003">
    <property type="protein sequence ID" value="MQU15586.1"/>
    <property type="molecule type" value="Genomic_DNA"/>
</dbReference>
<evidence type="ECO:0000313" key="5">
    <source>
        <dbReference type="Proteomes" id="UP000443000"/>
    </source>
</evidence>
<feature type="region of interest" description="Disordered" evidence="1">
    <location>
        <begin position="1"/>
        <end position="22"/>
    </location>
</feature>
<keyword evidence="6" id="KW-1185">Reference proteome</keyword>
<reference evidence="5 6" key="1">
    <citation type="submission" date="2019-10" db="EMBL/GenBank/DDBJ databases">
        <title>Evaluation of single-gene subtyping targets for Pseudomonas.</title>
        <authorList>
            <person name="Reichler S.J."/>
            <person name="Orsi R.H."/>
            <person name="Wiedmann M."/>
            <person name="Martin N.H."/>
            <person name="Murphy S.I."/>
        </authorList>
    </citation>
    <scope>NUCLEOTIDE SEQUENCE</scope>
    <source>
        <strain evidence="2 6">FSL R10-0802</strain>
        <strain evidence="4 5">FSL R10-1594</strain>
        <strain evidence="3">FSL R10-2339</strain>
    </source>
</reference>
<evidence type="ECO:0000313" key="4">
    <source>
        <dbReference type="EMBL" id="MQU15586.1"/>
    </source>
</evidence>
<accession>A0A6A7YNS8</accession>
<organism evidence="3">
    <name type="scientific">Pseudomonas helleri</name>
    <dbReference type="NCBI Taxonomy" id="1608996"/>
    <lineage>
        <taxon>Bacteria</taxon>
        <taxon>Pseudomonadati</taxon>
        <taxon>Pseudomonadota</taxon>
        <taxon>Gammaproteobacteria</taxon>
        <taxon>Pseudomonadales</taxon>
        <taxon>Pseudomonadaceae</taxon>
        <taxon>Pseudomonas</taxon>
    </lineage>
</organism>
<sequence>MTFKERMAYAREHNKQPAVAATKHTKARMTEFEYCKLIVDLAITKLKEREQCNDN</sequence>